<feature type="transmembrane region" description="Helical" evidence="6">
    <location>
        <begin position="149"/>
        <end position="167"/>
    </location>
</feature>
<evidence type="ECO:0000313" key="8">
    <source>
        <dbReference type="EMBL" id="MFC6035924.1"/>
    </source>
</evidence>
<dbReference type="InterPro" id="IPR011577">
    <property type="entry name" value="Cyt_b561_bac/Ni-Hgenase"/>
</dbReference>
<name>A0ABW1KVF8_9PROT</name>
<protein>
    <submittedName>
        <fullName evidence="8">Cytochrome b/b6 domain-containing protein</fullName>
    </submittedName>
</protein>
<feature type="domain" description="Cytochrome b561 bacterial/Ni-hydrogenase" evidence="7">
    <location>
        <begin position="9"/>
        <end position="179"/>
    </location>
</feature>
<keyword evidence="9" id="KW-1185">Reference proteome</keyword>
<dbReference type="PANTHER" id="PTHR30485:SF2">
    <property type="entry name" value="BLL0597 PROTEIN"/>
    <property type="match status" value="1"/>
</dbReference>
<evidence type="ECO:0000256" key="2">
    <source>
        <dbReference type="ARBA" id="ARBA00022475"/>
    </source>
</evidence>
<accession>A0ABW1KVF8</accession>
<dbReference type="Pfam" id="PF01292">
    <property type="entry name" value="Ni_hydr_CYTB"/>
    <property type="match status" value="1"/>
</dbReference>
<evidence type="ECO:0000256" key="4">
    <source>
        <dbReference type="ARBA" id="ARBA00022989"/>
    </source>
</evidence>
<keyword evidence="5 6" id="KW-0472">Membrane</keyword>
<dbReference type="InterPro" id="IPR016174">
    <property type="entry name" value="Di-haem_cyt_TM"/>
</dbReference>
<organism evidence="8 9">
    <name type="scientific">Hyphococcus aureus</name>
    <dbReference type="NCBI Taxonomy" id="2666033"/>
    <lineage>
        <taxon>Bacteria</taxon>
        <taxon>Pseudomonadati</taxon>
        <taxon>Pseudomonadota</taxon>
        <taxon>Alphaproteobacteria</taxon>
        <taxon>Parvularculales</taxon>
        <taxon>Parvularculaceae</taxon>
        <taxon>Hyphococcus</taxon>
    </lineage>
</organism>
<dbReference type="PANTHER" id="PTHR30485">
    <property type="entry name" value="NI/FE-HYDROGENASE 1 B-TYPE CYTOCHROME SUBUNIT"/>
    <property type="match status" value="1"/>
</dbReference>
<reference evidence="8 9" key="1">
    <citation type="submission" date="2024-09" db="EMBL/GenBank/DDBJ databases">
        <authorList>
            <person name="Zhang Z.-H."/>
        </authorList>
    </citation>
    <scope>NUCLEOTIDE SEQUENCE [LARGE SCALE GENOMIC DNA]</scope>
    <source>
        <strain evidence="8 9">HHTR114</strain>
    </source>
</reference>
<evidence type="ECO:0000256" key="3">
    <source>
        <dbReference type="ARBA" id="ARBA00022692"/>
    </source>
</evidence>
<proteinExistence type="predicted"/>
<comment type="subcellular location">
    <subcellularLocation>
        <location evidence="1">Cell membrane</location>
        <topology evidence="1">Multi-pass membrane protein</topology>
    </subcellularLocation>
</comment>
<feature type="transmembrane region" description="Helical" evidence="6">
    <location>
        <begin position="99"/>
        <end position="121"/>
    </location>
</feature>
<dbReference type="Proteomes" id="UP001596116">
    <property type="component" value="Unassembled WGS sequence"/>
</dbReference>
<evidence type="ECO:0000256" key="5">
    <source>
        <dbReference type="ARBA" id="ARBA00023136"/>
    </source>
</evidence>
<dbReference type="EMBL" id="JBHPON010000002">
    <property type="protein sequence ID" value="MFC6035924.1"/>
    <property type="molecule type" value="Genomic_DNA"/>
</dbReference>
<gene>
    <name evidence="8" type="ORF">ACFMB1_10235</name>
</gene>
<keyword evidence="2" id="KW-1003">Cell membrane</keyword>
<dbReference type="InterPro" id="IPR051542">
    <property type="entry name" value="Hydrogenase_cytochrome"/>
</dbReference>
<keyword evidence="4 6" id="KW-1133">Transmembrane helix</keyword>
<dbReference type="RefSeq" id="WP_379882855.1">
    <property type="nucleotide sequence ID" value="NZ_JBHPON010000002.1"/>
</dbReference>
<evidence type="ECO:0000256" key="1">
    <source>
        <dbReference type="ARBA" id="ARBA00004651"/>
    </source>
</evidence>
<evidence type="ECO:0000313" key="9">
    <source>
        <dbReference type="Proteomes" id="UP001596116"/>
    </source>
</evidence>
<keyword evidence="3 6" id="KW-0812">Transmembrane</keyword>
<sequence>MSETKTVRVWDLPTRFFHWSLLVLVVVSWFTGEEEGAASLIHRLSGEAIVGLLVFRLIWGFGGGEYARFSHFFAPPAEIIAHIKELVRFKAAPTLGHNALGSLASLVLLLLVALVAITGLLSADGDRTGPLSVIFNVNLKDIHEPAFRVLQAMIVVHILGVAVTSFASRDNLPRAMITGAKKRPASDASKDAKPASMRALLAASAAAMIVAGGLMLMPHPPGEDDHTHDHDDH</sequence>
<evidence type="ECO:0000259" key="7">
    <source>
        <dbReference type="Pfam" id="PF01292"/>
    </source>
</evidence>
<evidence type="ECO:0000256" key="6">
    <source>
        <dbReference type="SAM" id="Phobius"/>
    </source>
</evidence>
<comment type="caution">
    <text evidence="8">The sequence shown here is derived from an EMBL/GenBank/DDBJ whole genome shotgun (WGS) entry which is preliminary data.</text>
</comment>
<feature type="transmembrane region" description="Helical" evidence="6">
    <location>
        <begin position="199"/>
        <end position="217"/>
    </location>
</feature>
<dbReference type="Gene3D" id="1.20.950.20">
    <property type="entry name" value="Transmembrane di-heme cytochromes, Chain C"/>
    <property type="match status" value="1"/>
</dbReference>
<dbReference type="SUPFAM" id="SSF81342">
    <property type="entry name" value="Transmembrane di-heme cytochromes"/>
    <property type="match status" value="1"/>
</dbReference>